<evidence type="ECO:0000256" key="1">
    <source>
        <dbReference type="SAM" id="Coils"/>
    </source>
</evidence>
<evidence type="ECO:0000259" key="2">
    <source>
        <dbReference type="Pfam" id="PF20882"/>
    </source>
</evidence>
<evidence type="ECO:0000313" key="4">
    <source>
        <dbReference type="Proteomes" id="UP000304951"/>
    </source>
</evidence>
<feature type="coiled-coil region" evidence="1">
    <location>
        <begin position="126"/>
        <end position="157"/>
    </location>
</feature>
<dbReference type="GO" id="GO:0000776">
    <property type="term" value="C:kinetochore"/>
    <property type="evidence" value="ECO:0007669"/>
    <property type="project" value="InterPro"/>
</dbReference>
<dbReference type="AlphaFoldDB" id="A0A4S8SWY8"/>
<protein>
    <recommendedName>
        <fullName evidence="2">Kinetochore protein Sos7 coiled-coil domain-containing protein</fullName>
    </recommendedName>
</protein>
<dbReference type="InterPro" id="IPR048781">
    <property type="entry name" value="Sos7_CC"/>
</dbReference>
<name>A0A4S8SWY8_AURPU</name>
<dbReference type="PANTHER" id="PTHR37329:SF1">
    <property type="entry name" value="KINETOCHORE PROTEIN SOS7"/>
    <property type="match status" value="1"/>
</dbReference>
<organism evidence="3 4">
    <name type="scientific">Aureobasidium pullulans</name>
    <name type="common">Black yeast</name>
    <name type="synonym">Pullularia pullulans</name>
    <dbReference type="NCBI Taxonomy" id="5580"/>
    <lineage>
        <taxon>Eukaryota</taxon>
        <taxon>Fungi</taxon>
        <taxon>Dikarya</taxon>
        <taxon>Ascomycota</taxon>
        <taxon>Pezizomycotina</taxon>
        <taxon>Dothideomycetes</taxon>
        <taxon>Dothideomycetidae</taxon>
        <taxon>Dothideales</taxon>
        <taxon>Saccotheciaceae</taxon>
        <taxon>Aureobasidium</taxon>
    </lineage>
</organism>
<sequence length="318" mass="35396">MVGNLKERDLPELPQTWGTGLCPRHVNKLETGKRAVNMLQSYTPTTMAPTDTTEDMSLTILSLAEPLLAADDSADRLTKSSLGAELDHYKDLFSKLRFSYVEQVTKERFLKAIVADPPHLVDAAENARLEQHLAQAKAALKAKKEHTNQKVQELQDLGTRLAQCTHSSYTASHSTLTLIKAHELIHLQTTQLHALPADIQNLDITIANLKAAQETPSSHPMLNLPLQPTNSLLAEKLSDLARLDREIAELQSTLPDKKRRVASLQADLEPIESRKRSAITEAKDAQKKRGQHVLAQDLDERGKWLKSVDTGLRLMLQV</sequence>
<dbReference type="PANTHER" id="PTHR37329">
    <property type="entry name" value="KINETOCHORE PROTEIN SOS7"/>
    <property type="match status" value="1"/>
</dbReference>
<feature type="coiled-coil region" evidence="1">
    <location>
        <begin position="233"/>
        <end position="267"/>
    </location>
</feature>
<dbReference type="Proteomes" id="UP000304951">
    <property type="component" value="Unassembled WGS sequence"/>
</dbReference>
<dbReference type="GO" id="GO:0034501">
    <property type="term" value="P:protein localization to kinetochore"/>
    <property type="evidence" value="ECO:0007669"/>
    <property type="project" value="InterPro"/>
</dbReference>
<comment type="caution">
    <text evidence="3">The sequence shown here is derived from an EMBL/GenBank/DDBJ whole genome shotgun (WGS) entry which is preliminary data.</text>
</comment>
<feature type="domain" description="Kinetochore protein Sos7 coiled-coil" evidence="2">
    <location>
        <begin position="91"/>
        <end position="163"/>
    </location>
</feature>
<dbReference type="GO" id="GO:0051315">
    <property type="term" value="P:attachment of mitotic spindle microtubules to kinetochore"/>
    <property type="evidence" value="ECO:0007669"/>
    <property type="project" value="TreeGrafter"/>
</dbReference>
<accession>A0A4S8SWY8</accession>
<dbReference type="InterPro" id="IPR037475">
    <property type="entry name" value="Sos7"/>
</dbReference>
<proteinExistence type="predicted"/>
<gene>
    <name evidence="3" type="ORF">D6D28_01745</name>
</gene>
<dbReference type="Pfam" id="PF20882">
    <property type="entry name" value="Sos7"/>
    <property type="match status" value="1"/>
</dbReference>
<reference evidence="3 4" key="1">
    <citation type="submission" date="2018-10" db="EMBL/GenBank/DDBJ databases">
        <title>Fifty Aureobasidium pullulans genomes reveal a recombining polyextremotolerant generalist.</title>
        <authorList>
            <person name="Gostincar C."/>
            <person name="Turk M."/>
            <person name="Zajc J."/>
            <person name="Gunde-Cimerman N."/>
        </authorList>
    </citation>
    <scope>NUCLEOTIDE SEQUENCE [LARGE SCALE GENOMIC DNA]</scope>
    <source>
        <strain evidence="3 4">EXF-11900</strain>
    </source>
</reference>
<keyword evidence="1" id="KW-0175">Coiled coil</keyword>
<evidence type="ECO:0000313" key="3">
    <source>
        <dbReference type="EMBL" id="THV75571.1"/>
    </source>
</evidence>
<dbReference type="EMBL" id="QZAF01000036">
    <property type="protein sequence ID" value="THV75571.1"/>
    <property type="molecule type" value="Genomic_DNA"/>
</dbReference>